<comment type="caution">
    <text evidence="2">The sequence shown here is derived from an EMBL/GenBank/DDBJ whole genome shotgun (WGS) entry which is preliminary data.</text>
</comment>
<dbReference type="AlphaFoldDB" id="A0AA86R5L8"/>
<evidence type="ECO:0000313" key="1">
    <source>
        <dbReference type="EMBL" id="CAI9956576.1"/>
    </source>
</evidence>
<dbReference type="EMBL" id="CATOUU010000877">
    <property type="protein sequence ID" value="CAI9956576.1"/>
    <property type="molecule type" value="Genomic_DNA"/>
</dbReference>
<dbReference type="EMBL" id="CAXDID020000249">
    <property type="protein sequence ID" value="CAL6064079.1"/>
    <property type="molecule type" value="Genomic_DNA"/>
</dbReference>
<evidence type="ECO:0000313" key="4">
    <source>
        <dbReference type="EMBL" id="CAL6097629.1"/>
    </source>
</evidence>
<evidence type="ECO:0000313" key="5">
    <source>
        <dbReference type="Proteomes" id="UP001642409"/>
    </source>
</evidence>
<dbReference type="Proteomes" id="UP001642409">
    <property type="component" value="Unassembled WGS sequence"/>
</dbReference>
<keyword evidence="5" id="KW-1185">Reference proteome</keyword>
<reference evidence="3 5" key="2">
    <citation type="submission" date="2024-07" db="EMBL/GenBank/DDBJ databases">
        <authorList>
            <person name="Akdeniz Z."/>
        </authorList>
    </citation>
    <scope>NUCLEOTIDE SEQUENCE [LARGE SCALE GENOMIC DNA]</scope>
</reference>
<gene>
    <name evidence="1" type="ORF">HINF_LOCUS44221</name>
    <name evidence="3" type="ORF">HINF_LOCUS51180</name>
    <name evidence="2" type="ORF">HINF_LOCUS54248</name>
    <name evidence="4" type="ORF">HINF_LOCUS69179</name>
</gene>
<organism evidence="2">
    <name type="scientific">Hexamita inflata</name>
    <dbReference type="NCBI Taxonomy" id="28002"/>
    <lineage>
        <taxon>Eukaryota</taxon>
        <taxon>Metamonada</taxon>
        <taxon>Diplomonadida</taxon>
        <taxon>Hexamitidae</taxon>
        <taxon>Hexamitinae</taxon>
        <taxon>Hexamita</taxon>
    </lineage>
</organism>
<dbReference type="EMBL" id="CATOUU010001008">
    <property type="protein sequence ID" value="CAI9966603.1"/>
    <property type="molecule type" value="Genomic_DNA"/>
</dbReference>
<evidence type="ECO:0000313" key="2">
    <source>
        <dbReference type="EMBL" id="CAI9966603.1"/>
    </source>
</evidence>
<reference evidence="2" key="1">
    <citation type="submission" date="2023-06" db="EMBL/GenBank/DDBJ databases">
        <authorList>
            <person name="Kurt Z."/>
        </authorList>
    </citation>
    <scope>NUCLEOTIDE SEQUENCE</scope>
</reference>
<accession>A0AA86R5L8</accession>
<sequence length="389" mass="45385">MQMNILTPNELINKIQRGECTNFKTMFEGQKNISTAKQLLKFVISIINYHTMCMYQDIVFIHPDFNLQDFSHIIQQITGSGLQLLELYERKCVSQTSKIMFLQKDPNWTLIQRARQSFETPESLLLFNQSFIPNNSLIQFVSQFLLNKYNNNKVFSYEQLYLYVQEKASKLNKQQVIYQNKNVVSKNVLISIINELDNMQPYQKFIANYFTWLYPSSASVQIALFERNQIQGIKAGVFNVLLIENASECIDTIKMSDLSKILRVIKYNIQHDNNNFVANSFVYVNIDSQPFQLKLFSFLYFIILTHNNKITGVFNQQQINAALAELKQQKLIKNDEYKLSQIAKFIKTQKTASIHKVVEEFGKESKELIQNLVQNNYCDVESDVITWTG</sequence>
<dbReference type="EMBL" id="CAXDID020000500">
    <property type="protein sequence ID" value="CAL6097629.1"/>
    <property type="molecule type" value="Genomic_DNA"/>
</dbReference>
<name>A0AA86R5L8_9EUKA</name>
<evidence type="ECO:0000313" key="3">
    <source>
        <dbReference type="EMBL" id="CAL6064079.1"/>
    </source>
</evidence>
<proteinExistence type="predicted"/>
<protein>
    <submittedName>
        <fullName evidence="3">Hypothetical_protein</fullName>
    </submittedName>
</protein>